<sequence>MKLIDYESEPKGDMHEPLIKLESVDETPEAAPARVGHRRRSSESPKKDRADTQSHSFDQPSTSKSTGVRSERQSSKEGHRRGSTSSTSPQRRTDSDADAGTVPKRKTSTSPRAPLKKYKSIDSDEAIRSATHHPRLSQDSRRSSLGNELRRGSTSSTHRVHQINSQPVAPEKRHEAPQIPHIKRVSISATHL</sequence>
<feature type="compositionally biased region" description="Basic and acidic residues" evidence="1">
    <location>
        <begin position="1"/>
        <end position="23"/>
    </location>
</feature>
<gene>
    <name evidence="2" type="ORF">OESDEN_17039</name>
</gene>
<reference evidence="2 3" key="1">
    <citation type="submission" date="2014-03" db="EMBL/GenBank/DDBJ databases">
        <title>Draft genome of the hookworm Oesophagostomum dentatum.</title>
        <authorList>
            <person name="Mitreva M."/>
        </authorList>
    </citation>
    <scope>NUCLEOTIDE SEQUENCE [LARGE SCALE GENOMIC DNA]</scope>
    <source>
        <strain evidence="2 3">OD-Hann</strain>
    </source>
</reference>
<feature type="compositionally biased region" description="Basic and acidic residues" evidence="1">
    <location>
        <begin position="41"/>
        <end position="52"/>
    </location>
</feature>
<feature type="compositionally biased region" description="Polar residues" evidence="1">
    <location>
        <begin position="152"/>
        <end position="167"/>
    </location>
</feature>
<evidence type="ECO:0000313" key="3">
    <source>
        <dbReference type="Proteomes" id="UP000053660"/>
    </source>
</evidence>
<dbReference type="Proteomes" id="UP000053660">
    <property type="component" value="Unassembled WGS sequence"/>
</dbReference>
<evidence type="ECO:0000256" key="1">
    <source>
        <dbReference type="SAM" id="MobiDB-lite"/>
    </source>
</evidence>
<accession>A0A0B1SEA8</accession>
<dbReference type="AlphaFoldDB" id="A0A0B1SEA8"/>
<dbReference type="OrthoDB" id="5870528at2759"/>
<proteinExistence type="predicted"/>
<feature type="compositionally biased region" description="Polar residues" evidence="1">
    <location>
        <begin position="53"/>
        <end position="68"/>
    </location>
</feature>
<protein>
    <submittedName>
        <fullName evidence="2">Uncharacterized protein</fullName>
    </submittedName>
</protein>
<organism evidence="2 3">
    <name type="scientific">Oesophagostomum dentatum</name>
    <name type="common">Nodular worm</name>
    <dbReference type="NCBI Taxonomy" id="61180"/>
    <lineage>
        <taxon>Eukaryota</taxon>
        <taxon>Metazoa</taxon>
        <taxon>Ecdysozoa</taxon>
        <taxon>Nematoda</taxon>
        <taxon>Chromadorea</taxon>
        <taxon>Rhabditida</taxon>
        <taxon>Rhabditina</taxon>
        <taxon>Rhabditomorpha</taxon>
        <taxon>Strongyloidea</taxon>
        <taxon>Strongylidae</taxon>
        <taxon>Oesophagostomum</taxon>
    </lineage>
</organism>
<keyword evidence="3" id="KW-1185">Reference proteome</keyword>
<evidence type="ECO:0000313" key="2">
    <source>
        <dbReference type="EMBL" id="KHJ83264.1"/>
    </source>
</evidence>
<dbReference type="EMBL" id="KN574306">
    <property type="protein sequence ID" value="KHJ83264.1"/>
    <property type="molecule type" value="Genomic_DNA"/>
</dbReference>
<feature type="region of interest" description="Disordered" evidence="1">
    <location>
        <begin position="1"/>
        <end position="192"/>
    </location>
</feature>
<name>A0A0B1SEA8_OESDE</name>